<proteinExistence type="predicted"/>
<evidence type="ECO:0000256" key="2">
    <source>
        <dbReference type="SAM" id="Phobius"/>
    </source>
</evidence>
<dbReference type="InterPro" id="IPR010982">
    <property type="entry name" value="Lambda_DNA-bd_dom_sf"/>
</dbReference>
<evidence type="ECO:0000256" key="1">
    <source>
        <dbReference type="ARBA" id="ARBA00023125"/>
    </source>
</evidence>
<dbReference type="RefSeq" id="WP_161690663.1">
    <property type="nucleotide sequence ID" value="NZ_JAAAMQ010000005.1"/>
</dbReference>
<evidence type="ECO:0000313" key="4">
    <source>
        <dbReference type="EMBL" id="NBA11362.1"/>
    </source>
</evidence>
<sequence length="113" mass="12914">MLAIGEKIKELRLASGWSQGDLTTRVLVSRQSVSKWENNITVPDIEKLVDLSELFDVSLDELILSKTDNVLHENEDAIAVDDETPYRALKRMLWIQTLLLLVMIIGIAWLFFT</sequence>
<dbReference type="PANTHER" id="PTHR46558:SF4">
    <property type="entry name" value="DNA-BIDING PHAGE PROTEIN"/>
    <property type="match status" value="1"/>
</dbReference>
<dbReference type="CDD" id="cd00093">
    <property type="entry name" value="HTH_XRE"/>
    <property type="match status" value="1"/>
</dbReference>
<dbReference type="AlphaFoldDB" id="A0AAJ2YX98"/>
<protein>
    <submittedName>
        <fullName evidence="4">Helix-turn-helix domain-containing protein</fullName>
    </submittedName>
</protein>
<dbReference type="SMART" id="SM00530">
    <property type="entry name" value="HTH_XRE"/>
    <property type="match status" value="1"/>
</dbReference>
<dbReference type="EMBL" id="JAAAMQ010000005">
    <property type="protein sequence ID" value="NBA11362.1"/>
    <property type="molecule type" value="Genomic_DNA"/>
</dbReference>
<reference evidence="4" key="1">
    <citation type="submission" date="2020-01" db="EMBL/GenBank/DDBJ databases">
        <title>First Reported Case and Whole Genome of Weissella confusa in an Equid.</title>
        <authorList>
            <person name="Little S.V."/>
            <person name="Lawhon S.D."/>
        </authorList>
    </citation>
    <scope>NUCLEOTIDE SEQUENCE</scope>
    <source>
        <strain evidence="4">718955</strain>
    </source>
</reference>
<feature type="transmembrane region" description="Helical" evidence="2">
    <location>
        <begin position="93"/>
        <end position="112"/>
    </location>
</feature>
<feature type="domain" description="HTH cro/C1-type" evidence="3">
    <location>
        <begin position="8"/>
        <end position="62"/>
    </location>
</feature>
<evidence type="ECO:0000259" key="3">
    <source>
        <dbReference type="PROSITE" id="PS50943"/>
    </source>
</evidence>
<dbReference type="InterPro" id="IPR001387">
    <property type="entry name" value="Cro/C1-type_HTH"/>
</dbReference>
<keyword evidence="2" id="KW-0812">Transmembrane</keyword>
<keyword evidence="1" id="KW-0238">DNA-binding</keyword>
<comment type="caution">
    <text evidence="4">The sequence shown here is derived from an EMBL/GenBank/DDBJ whole genome shotgun (WGS) entry which is preliminary data.</text>
</comment>
<evidence type="ECO:0000313" key="5">
    <source>
        <dbReference type="Proteomes" id="UP000719917"/>
    </source>
</evidence>
<dbReference type="PROSITE" id="PS50943">
    <property type="entry name" value="HTH_CROC1"/>
    <property type="match status" value="1"/>
</dbReference>
<dbReference type="GO" id="GO:0003677">
    <property type="term" value="F:DNA binding"/>
    <property type="evidence" value="ECO:0007669"/>
    <property type="project" value="UniProtKB-KW"/>
</dbReference>
<dbReference type="Pfam" id="PF01381">
    <property type="entry name" value="HTH_3"/>
    <property type="match status" value="1"/>
</dbReference>
<keyword evidence="2" id="KW-1133">Transmembrane helix</keyword>
<organism evidence="4 5">
    <name type="scientific">Weissella confusa</name>
    <name type="common">Lactobacillus confusus</name>
    <dbReference type="NCBI Taxonomy" id="1583"/>
    <lineage>
        <taxon>Bacteria</taxon>
        <taxon>Bacillati</taxon>
        <taxon>Bacillota</taxon>
        <taxon>Bacilli</taxon>
        <taxon>Lactobacillales</taxon>
        <taxon>Lactobacillaceae</taxon>
        <taxon>Weissella</taxon>
    </lineage>
</organism>
<dbReference type="SUPFAM" id="SSF47413">
    <property type="entry name" value="lambda repressor-like DNA-binding domains"/>
    <property type="match status" value="1"/>
</dbReference>
<dbReference type="Proteomes" id="UP000719917">
    <property type="component" value="Unassembled WGS sequence"/>
</dbReference>
<accession>A0AAJ2YX98</accession>
<gene>
    <name evidence="4" type="ORF">GTU77_03925</name>
</gene>
<name>A0AAJ2YX98_WEICO</name>
<keyword evidence="2" id="KW-0472">Membrane</keyword>
<dbReference type="Gene3D" id="1.10.260.40">
    <property type="entry name" value="lambda repressor-like DNA-binding domains"/>
    <property type="match status" value="1"/>
</dbReference>
<dbReference type="PANTHER" id="PTHR46558">
    <property type="entry name" value="TRACRIPTIONAL REGULATORY PROTEIN-RELATED-RELATED"/>
    <property type="match status" value="1"/>
</dbReference>